<comment type="caution">
    <text evidence="2">The sequence shown here is derived from an EMBL/GenBank/DDBJ whole genome shotgun (WGS) entry which is preliminary data.</text>
</comment>
<evidence type="ECO:0000313" key="3">
    <source>
        <dbReference type="Proteomes" id="UP001066276"/>
    </source>
</evidence>
<accession>A0AAV7QFD8</accession>
<proteinExistence type="predicted"/>
<keyword evidence="3" id="KW-1185">Reference proteome</keyword>
<dbReference type="AlphaFoldDB" id="A0AAV7QFD8"/>
<gene>
    <name evidence="2" type="ORF">NDU88_005471</name>
</gene>
<reference evidence="2" key="1">
    <citation type="journal article" date="2022" name="bioRxiv">
        <title>Sequencing and chromosome-scale assembly of the giantPleurodeles waltlgenome.</title>
        <authorList>
            <person name="Brown T."/>
            <person name="Elewa A."/>
            <person name="Iarovenko S."/>
            <person name="Subramanian E."/>
            <person name="Araus A.J."/>
            <person name="Petzold A."/>
            <person name="Susuki M."/>
            <person name="Suzuki K.-i.T."/>
            <person name="Hayashi T."/>
            <person name="Toyoda A."/>
            <person name="Oliveira C."/>
            <person name="Osipova E."/>
            <person name="Leigh N.D."/>
            <person name="Simon A."/>
            <person name="Yun M.H."/>
        </authorList>
    </citation>
    <scope>NUCLEOTIDE SEQUENCE</scope>
    <source>
        <strain evidence="2">20211129_DDA</strain>
        <tissue evidence="2">Liver</tissue>
    </source>
</reference>
<evidence type="ECO:0000256" key="1">
    <source>
        <dbReference type="SAM" id="MobiDB-lite"/>
    </source>
</evidence>
<protein>
    <submittedName>
        <fullName evidence="2">Uncharacterized protein</fullName>
    </submittedName>
</protein>
<name>A0AAV7QFD8_PLEWA</name>
<dbReference type="EMBL" id="JANPWB010000010">
    <property type="protein sequence ID" value="KAJ1139094.1"/>
    <property type="molecule type" value="Genomic_DNA"/>
</dbReference>
<feature type="region of interest" description="Disordered" evidence="1">
    <location>
        <begin position="1"/>
        <end position="22"/>
    </location>
</feature>
<sequence length="96" mass="10292">MGARLQNIGWPPHPSPLPQEGIGGLPPVYHDLAGASASLHGSRLGLSLEPAHFLQRAASAEPPPNGAEIAAEPQPLQKVRWIIKTAIVLMTVRYYI</sequence>
<evidence type="ECO:0000313" key="2">
    <source>
        <dbReference type="EMBL" id="KAJ1139094.1"/>
    </source>
</evidence>
<dbReference type="Proteomes" id="UP001066276">
    <property type="component" value="Chromosome 6"/>
</dbReference>
<organism evidence="2 3">
    <name type="scientific">Pleurodeles waltl</name>
    <name type="common">Iberian ribbed newt</name>
    <dbReference type="NCBI Taxonomy" id="8319"/>
    <lineage>
        <taxon>Eukaryota</taxon>
        <taxon>Metazoa</taxon>
        <taxon>Chordata</taxon>
        <taxon>Craniata</taxon>
        <taxon>Vertebrata</taxon>
        <taxon>Euteleostomi</taxon>
        <taxon>Amphibia</taxon>
        <taxon>Batrachia</taxon>
        <taxon>Caudata</taxon>
        <taxon>Salamandroidea</taxon>
        <taxon>Salamandridae</taxon>
        <taxon>Pleurodelinae</taxon>
        <taxon>Pleurodeles</taxon>
    </lineage>
</organism>